<dbReference type="Proteomes" id="UP000710849">
    <property type="component" value="Unassembled WGS sequence"/>
</dbReference>
<proteinExistence type="predicted"/>
<keyword evidence="2" id="KW-1185">Reference proteome</keyword>
<reference evidence="1 2" key="1">
    <citation type="journal article" date="2020" name="Genome Biol. Evol.">
        <title>Comparative genomics of Sclerotiniaceae.</title>
        <authorList>
            <person name="Valero Jimenez C.A."/>
            <person name="Steentjes M."/>
            <person name="Scholten O.E."/>
            <person name="Van Kan J.A.L."/>
        </authorList>
    </citation>
    <scope>NUCLEOTIDE SEQUENCE [LARGE SCALE GENOMIC DNA]</scope>
    <source>
        <strain evidence="1 2">MUCL 94</strain>
    </source>
</reference>
<evidence type="ECO:0000313" key="2">
    <source>
        <dbReference type="Proteomes" id="UP000710849"/>
    </source>
</evidence>
<accession>A0A9P5IS29</accession>
<protein>
    <submittedName>
        <fullName evidence="1">Uncharacterized protein</fullName>
    </submittedName>
</protein>
<sequence>MGNVSIRRFIGWKGLMVRYSLEETWNAVLSVNRCRGSGETARETAKIQMTVLGVDRLGHESLMDNFTTQEGWRNDVGEKIKERSREKQREVDRCEFHPVWNDTMRVDTRCAATEDRVRLTWSLMLNLRLSSGEEGKMCFTGCLFRVVDAATLMVC</sequence>
<name>A0A9P5IS29_9HELO</name>
<dbReference type="EMBL" id="RCSW01000006">
    <property type="protein sequence ID" value="KAF7948252.1"/>
    <property type="molecule type" value="Genomic_DNA"/>
</dbReference>
<dbReference type="RefSeq" id="XP_038734784.1">
    <property type="nucleotide sequence ID" value="XM_038874175.1"/>
</dbReference>
<dbReference type="GeneID" id="62147252"/>
<gene>
    <name evidence="1" type="ORF">EAE97_003663</name>
</gene>
<dbReference type="AlphaFoldDB" id="A0A9P5IS29"/>
<evidence type="ECO:0000313" key="1">
    <source>
        <dbReference type="EMBL" id="KAF7948252.1"/>
    </source>
</evidence>
<organism evidence="1 2">
    <name type="scientific">Botrytis byssoidea</name>
    <dbReference type="NCBI Taxonomy" id="139641"/>
    <lineage>
        <taxon>Eukaryota</taxon>
        <taxon>Fungi</taxon>
        <taxon>Dikarya</taxon>
        <taxon>Ascomycota</taxon>
        <taxon>Pezizomycotina</taxon>
        <taxon>Leotiomycetes</taxon>
        <taxon>Helotiales</taxon>
        <taxon>Sclerotiniaceae</taxon>
        <taxon>Botrytis</taxon>
    </lineage>
</organism>
<comment type="caution">
    <text evidence="1">The sequence shown here is derived from an EMBL/GenBank/DDBJ whole genome shotgun (WGS) entry which is preliminary data.</text>
</comment>